<evidence type="ECO:0000313" key="1">
    <source>
        <dbReference type="EMBL" id="CAB4162121.1"/>
    </source>
</evidence>
<proteinExistence type="predicted"/>
<reference evidence="1" key="1">
    <citation type="submission" date="2020-04" db="EMBL/GenBank/DDBJ databases">
        <authorList>
            <person name="Chiriac C."/>
            <person name="Salcher M."/>
            <person name="Ghai R."/>
            <person name="Kavagutti S V."/>
        </authorList>
    </citation>
    <scope>NUCLEOTIDE SEQUENCE</scope>
</reference>
<gene>
    <name evidence="1" type="ORF">UFOVP775_14</name>
</gene>
<organism evidence="1">
    <name type="scientific">uncultured Caudovirales phage</name>
    <dbReference type="NCBI Taxonomy" id="2100421"/>
    <lineage>
        <taxon>Viruses</taxon>
        <taxon>Duplodnaviria</taxon>
        <taxon>Heunggongvirae</taxon>
        <taxon>Uroviricota</taxon>
        <taxon>Caudoviricetes</taxon>
        <taxon>Peduoviridae</taxon>
        <taxon>Maltschvirus</taxon>
        <taxon>Maltschvirus maltsch</taxon>
    </lineage>
</organism>
<name>A0A6J5NXW9_9CAUD</name>
<dbReference type="EMBL" id="LR796725">
    <property type="protein sequence ID" value="CAB4162121.1"/>
    <property type="molecule type" value="Genomic_DNA"/>
</dbReference>
<accession>A0A6J5NXW9</accession>
<protein>
    <submittedName>
        <fullName evidence="1">Uncharacterized protein</fullName>
    </submittedName>
</protein>
<sequence>MLTITREHYDLLLSTYPCDIFTYYGVDEMHGLNLKDCQAHPNTSEGSYICGWCNHIPHEGDYQLSDRMFVFINLNRCNSHLDLICNLYHELMHWAINHYNEDLSFEEDMVTIAENETREVYELIKYLI</sequence>